<proteinExistence type="predicted"/>
<dbReference type="AlphaFoldDB" id="A0A699V4W1"/>
<comment type="caution">
    <text evidence="2">The sequence shown here is derived from an EMBL/GenBank/DDBJ whole genome shotgun (WGS) entry which is preliminary data.</text>
</comment>
<accession>A0A699V4W1</accession>
<protein>
    <submittedName>
        <fullName evidence="2">Uncharacterized protein</fullName>
    </submittedName>
</protein>
<evidence type="ECO:0000256" key="1">
    <source>
        <dbReference type="SAM" id="MobiDB-lite"/>
    </source>
</evidence>
<organism evidence="2">
    <name type="scientific">Tanacetum cinerariifolium</name>
    <name type="common">Dalmatian daisy</name>
    <name type="synonym">Chrysanthemum cinerariifolium</name>
    <dbReference type="NCBI Taxonomy" id="118510"/>
    <lineage>
        <taxon>Eukaryota</taxon>
        <taxon>Viridiplantae</taxon>
        <taxon>Streptophyta</taxon>
        <taxon>Embryophyta</taxon>
        <taxon>Tracheophyta</taxon>
        <taxon>Spermatophyta</taxon>
        <taxon>Magnoliopsida</taxon>
        <taxon>eudicotyledons</taxon>
        <taxon>Gunneridae</taxon>
        <taxon>Pentapetalae</taxon>
        <taxon>asterids</taxon>
        <taxon>campanulids</taxon>
        <taxon>Asterales</taxon>
        <taxon>Asteraceae</taxon>
        <taxon>Asteroideae</taxon>
        <taxon>Anthemideae</taxon>
        <taxon>Anthemidinae</taxon>
        <taxon>Tanacetum</taxon>
    </lineage>
</organism>
<feature type="region of interest" description="Disordered" evidence="1">
    <location>
        <begin position="112"/>
        <end position="145"/>
    </location>
</feature>
<evidence type="ECO:0000313" key="2">
    <source>
        <dbReference type="EMBL" id="GFD27204.1"/>
    </source>
</evidence>
<sequence length="145" mass="16855">HKRNVDYAYLLWEDFVYQVEYKNHKKSNEMYYPRFTKAIIHHVMLKDPSIPRRNKVNWHYVRDDHMFSTIKLVSRHQTTQQFGALLPIELTNEEIRNSNAYKEYYAIATGAAPPKPKASARRTQSSSKTSITPPTAAASPRLTSS</sequence>
<name>A0A699V4W1_TANCI</name>
<reference evidence="2" key="1">
    <citation type="journal article" date="2019" name="Sci. Rep.">
        <title>Draft genome of Tanacetum cinerariifolium, the natural source of mosquito coil.</title>
        <authorList>
            <person name="Yamashiro T."/>
            <person name="Shiraishi A."/>
            <person name="Satake H."/>
            <person name="Nakayama K."/>
        </authorList>
    </citation>
    <scope>NUCLEOTIDE SEQUENCE</scope>
</reference>
<feature type="compositionally biased region" description="Polar residues" evidence="1">
    <location>
        <begin position="121"/>
        <end position="133"/>
    </location>
</feature>
<dbReference type="EMBL" id="BKCJ011375151">
    <property type="protein sequence ID" value="GFD27204.1"/>
    <property type="molecule type" value="Genomic_DNA"/>
</dbReference>
<feature type="non-terminal residue" evidence="2">
    <location>
        <position position="1"/>
    </location>
</feature>
<gene>
    <name evidence="2" type="ORF">Tci_899173</name>
</gene>